<dbReference type="InterPro" id="IPR036378">
    <property type="entry name" value="FAS1_dom_sf"/>
</dbReference>
<dbReference type="InterPro" id="IPR000782">
    <property type="entry name" value="FAS1_domain"/>
</dbReference>
<dbReference type="Proteomes" id="UP000836788">
    <property type="component" value="Chromosome 5"/>
</dbReference>
<accession>A0A8J9TC90</accession>
<dbReference type="SMART" id="SM00554">
    <property type="entry name" value="FAS1"/>
    <property type="match status" value="1"/>
</dbReference>
<reference evidence="3" key="1">
    <citation type="submission" date="2022-02" db="EMBL/GenBank/DDBJ databases">
        <authorList>
            <person name="Giguere J D."/>
        </authorList>
    </citation>
    <scope>NUCLEOTIDE SEQUENCE</scope>
    <source>
        <strain evidence="3">CCAP 1055/1</strain>
    </source>
</reference>
<keyword evidence="1" id="KW-0732">Signal</keyword>
<evidence type="ECO:0000256" key="1">
    <source>
        <dbReference type="SAM" id="SignalP"/>
    </source>
</evidence>
<evidence type="ECO:0000313" key="3">
    <source>
        <dbReference type="EMBL" id="CAG9290640.1"/>
    </source>
</evidence>
<dbReference type="EMBL" id="OU594946">
    <property type="protein sequence ID" value="CAG9290640.1"/>
    <property type="molecule type" value="Genomic_DNA"/>
</dbReference>
<proteinExistence type="predicted"/>
<organism evidence="3">
    <name type="scientific">Phaeodactylum tricornutum</name>
    <name type="common">Diatom</name>
    <dbReference type="NCBI Taxonomy" id="2850"/>
    <lineage>
        <taxon>Eukaryota</taxon>
        <taxon>Sar</taxon>
        <taxon>Stramenopiles</taxon>
        <taxon>Ochrophyta</taxon>
        <taxon>Bacillariophyta</taxon>
        <taxon>Bacillariophyceae</taxon>
        <taxon>Bacillariophycidae</taxon>
        <taxon>Naviculales</taxon>
        <taxon>Phaeodactylaceae</taxon>
        <taxon>Phaeodactylum</taxon>
    </lineage>
</organism>
<dbReference type="Pfam" id="PF02469">
    <property type="entry name" value="Fasciclin"/>
    <property type="match status" value="1"/>
</dbReference>
<sequence>MRYWMPVWTGMLLWVLALATAFTPPRVCSLLRSVDSATTTQLSADTSQLEQVLNTEYPSFTKLLLQKNAAIWKALADGESYTIFAPTEDAMAAHGDKRRLQLADDRNRETAEQMASFHVVNELVTADELFASAGVVTLGGVIDVGRSVQGGFFGIGGKEDGGVTVQGARVLRTIPIGNDGILHEMDSMVSPELLWRYCDQLRIPGSK</sequence>
<feature type="chain" id="PRO_5035419000" description="FAS1 domain-containing protein" evidence="1">
    <location>
        <begin position="22"/>
        <end position="207"/>
    </location>
</feature>
<feature type="signal peptide" evidence="1">
    <location>
        <begin position="1"/>
        <end position="21"/>
    </location>
</feature>
<dbReference type="AlphaFoldDB" id="A0A8J9TC90"/>
<gene>
    <name evidence="3" type="ORF">PTTT1_LOCUS45445</name>
</gene>
<evidence type="ECO:0000259" key="2">
    <source>
        <dbReference type="SMART" id="SM00554"/>
    </source>
</evidence>
<dbReference type="Gene3D" id="2.30.180.10">
    <property type="entry name" value="FAS1 domain"/>
    <property type="match status" value="1"/>
</dbReference>
<dbReference type="SUPFAM" id="SSF82153">
    <property type="entry name" value="FAS1 domain"/>
    <property type="match status" value="1"/>
</dbReference>
<protein>
    <recommendedName>
        <fullName evidence="2">FAS1 domain-containing protein</fullName>
    </recommendedName>
</protein>
<feature type="domain" description="FAS1" evidence="2">
    <location>
        <begin position="82"/>
        <end position="192"/>
    </location>
</feature>
<name>A0A8J9TC90_PHATR</name>